<keyword evidence="2" id="KW-0812">Transmembrane</keyword>
<dbReference type="Pfam" id="PF01504">
    <property type="entry name" value="PIP5K"/>
    <property type="match status" value="3"/>
</dbReference>
<feature type="transmembrane region" description="Helical" evidence="2">
    <location>
        <begin position="230"/>
        <end position="249"/>
    </location>
</feature>
<keyword evidence="1 4" id="KW-0418">Kinase</keyword>
<feature type="transmembrane region" description="Helical" evidence="2">
    <location>
        <begin position="725"/>
        <end position="747"/>
    </location>
</feature>
<dbReference type="GO" id="GO:0005886">
    <property type="term" value="C:plasma membrane"/>
    <property type="evidence" value="ECO:0007669"/>
    <property type="project" value="TreeGrafter"/>
</dbReference>
<dbReference type="STRING" id="74557.A0A1W0AAB7"/>
<dbReference type="SMART" id="SM00330">
    <property type="entry name" value="PIPKc"/>
    <property type="match status" value="2"/>
</dbReference>
<evidence type="ECO:0000313" key="5">
    <source>
        <dbReference type="Proteomes" id="UP000243217"/>
    </source>
</evidence>
<proteinExistence type="predicted"/>
<dbReference type="Gene3D" id="1.20.1070.10">
    <property type="entry name" value="Rhodopsin 7-helix transmembrane proteins"/>
    <property type="match status" value="1"/>
</dbReference>
<keyword evidence="1" id="KW-0808">Transferase</keyword>
<dbReference type="Gene3D" id="3.30.810.10">
    <property type="entry name" value="2-Layer Sandwich"/>
    <property type="match status" value="2"/>
</dbReference>
<dbReference type="Proteomes" id="UP000243217">
    <property type="component" value="Unassembled WGS sequence"/>
</dbReference>
<dbReference type="PANTHER" id="PTHR23086">
    <property type="entry name" value="PHOSPHATIDYLINOSITOL-4-PHOSPHATE 5-KINASE"/>
    <property type="match status" value="1"/>
</dbReference>
<dbReference type="CDD" id="cd00139">
    <property type="entry name" value="PIPKc"/>
    <property type="match status" value="2"/>
</dbReference>
<feature type="transmembrane region" description="Helical" evidence="2">
    <location>
        <begin position="128"/>
        <end position="144"/>
    </location>
</feature>
<evidence type="ECO:0000256" key="2">
    <source>
        <dbReference type="SAM" id="Phobius"/>
    </source>
</evidence>
<keyword evidence="5" id="KW-1185">Reference proteome</keyword>
<gene>
    <name evidence="4" type="ORF">THRCLA_00850</name>
</gene>
<protein>
    <submittedName>
        <fullName evidence="4">Phosphatidylinositol 4-phosphate 5-kinase (PIPK-D11/GPCR-PIPK)</fullName>
    </submittedName>
</protein>
<accession>A0A1W0AAB7</accession>
<feature type="transmembrane region" description="Helical" evidence="2">
    <location>
        <begin position="888"/>
        <end position="908"/>
    </location>
</feature>
<dbReference type="PROSITE" id="PS51455">
    <property type="entry name" value="PIPK"/>
    <property type="match status" value="2"/>
</dbReference>
<dbReference type="InterPro" id="IPR027484">
    <property type="entry name" value="PInositol-4-P-5-kinase_N"/>
</dbReference>
<dbReference type="InterPro" id="IPR002498">
    <property type="entry name" value="PInositol-4-P-4/5-kinase_core"/>
</dbReference>
<feature type="transmembrane region" description="Helical" evidence="2">
    <location>
        <begin position="695"/>
        <end position="713"/>
    </location>
</feature>
<keyword evidence="1" id="KW-0547">Nucleotide-binding</keyword>
<organism evidence="4 5">
    <name type="scientific">Thraustotheca clavata</name>
    <dbReference type="NCBI Taxonomy" id="74557"/>
    <lineage>
        <taxon>Eukaryota</taxon>
        <taxon>Sar</taxon>
        <taxon>Stramenopiles</taxon>
        <taxon>Oomycota</taxon>
        <taxon>Saprolegniomycetes</taxon>
        <taxon>Saprolegniales</taxon>
        <taxon>Achlyaceae</taxon>
        <taxon>Thraustotheca</taxon>
    </lineage>
</organism>
<feature type="transmembrane region" description="Helical" evidence="2">
    <location>
        <begin position="6"/>
        <end position="27"/>
    </location>
</feature>
<dbReference type="GO" id="GO:0016308">
    <property type="term" value="F:1-phosphatidylinositol-4-phosphate 5-kinase activity"/>
    <property type="evidence" value="ECO:0007669"/>
    <property type="project" value="TreeGrafter"/>
</dbReference>
<dbReference type="PANTHER" id="PTHR23086:SF8">
    <property type="entry name" value="PHOSPHATIDYLINOSITOL 5-PHOSPHATE 4-KINASE, ISOFORM A"/>
    <property type="match status" value="1"/>
</dbReference>
<keyword evidence="2" id="KW-1133">Transmembrane helix</keyword>
<evidence type="ECO:0000259" key="3">
    <source>
        <dbReference type="PROSITE" id="PS51455"/>
    </source>
</evidence>
<name>A0A1W0AAB7_9STRA</name>
<dbReference type="Gene3D" id="3.30.800.10">
    <property type="entry name" value="Phosphatidylinositol Phosphate Kinase II Beta"/>
    <property type="match status" value="2"/>
</dbReference>
<keyword evidence="1" id="KW-0067">ATP-binding</keyword>
<dbReference type="GO" id="GO:0005524">
    <property type="term" value="F:ATP binding"/>
    <property type="evidence" value="ECO:0007669"/>
    <property type="project" value="UniProtKB-UniRule"/>
</dbReference>
<feature type="transmembrane region" description="Helical" evidence="2">
    <location>
        <begin position="814"/>
        <end position="844"/>
    </location>
</feature>
<keyword evidence="2" id="KW-0472">Membrane</keyword>
<dbReference type="GO" id="GO:0046854">
    <property type="term" value="P:phosphatidylinositol phosphate biosynthetic process"/>
    <property type="evidence" value="ECO:0007669"/>
    <property type="project" value="TreeGrafter"/>
</dbReference>
<dbReference type="SUPFAM" id="SSF56104">
    <property type="entry name" value="SAICAR synthase-like"/>
    <property type="match status" value="2"/>
</dbReference>
<reference evidence="4 5" key="1">
    <citation type="journal article" date="2014" name="Genome Biol. Evol.">
        <title>The secreted proteins of Achlya hypogyna and Thraustotheca clavata identify the ancestral oomycete secretome and reveal gene acquisitions by horizontal gene transfer.</title>
        <authorList>
            <person name="Misner I."/>
            <person name="Blouin N."/>
            <person name="Leonard G."/>
            <person name="Richards T.A."/>
            <person name="Lane C.E."/>
        </authorList>
    </citation>
    <scope>NUCLEOTIDE SEQUENCE [LARGE SCALE GENOMIC DNA]</scope>
    <source>
        <strain evidence="4 5">ATCC 34112</strain>
    </source>
</reference>
<dbReference type="OrthoDB" id="20783at2759"/>
<feature type="domain" description="PIPK" evidence="3">
    <location>
        <begin position="288"/>
        <end position="638"/>
    </location>
</feature>
<feature type="transmembrane region" description="Helical" evidence="2">
    <location>
        <begin position="850"/>
        <end position="867"/>
    </location>
</feature>
<evidence type="ECO:0000256" key="1">
    <source>
        <dbReference type="PROSITE-ProRule" id="PRU00781"/>
    </source>
</evidence>
<sequence>MTVERAWQGLVLTTALSILAATIFFFARETKKRKHPGPVLICIVISSCCCMISRAIMELILLSQSTSMISIVQVANDTTYGAGTLFWFTLYFMSASIFWYLMLAMDLISSLMNPFLPFQSNTLIHHAHAWPAAGIWCIFFRFVLYQRHFHRGTMRILLVLPSYLVLLYILIALRVAWSKSRLLQYEAHISTRKMAMLILPYLLVFAVTSFIFLIIYLCELSSRVTVISNYIDQLTGALATIVVFVFYYFDSKIVPSFKWTSLKTNEQYLCHSTLPSSPQTPQDPEYVASDEVDVALKMRKSIMECMQAGIHEAAENMSLRDIVPGQVAADSEFTKVESKGILVHGQLATASDRLRFQDVAPVVFQSIRELFGIDVAFYRDAFASSQTLQECGLKGKSGNIMYFTNNMQFMVKSVPREEFDVLRAILPQYYKYLLAHRATHLCRYFGCHSITLPVGTRCMYFVVMQNLFNEGRVHEIYDIKGNTDRRQAIPDAEVEMYMQQTIRKQYIESLMLDIDFSRIHRSMDLSEVNATAMKNQLKLDINFLAEQNIMDYSILVGVKHVLNTSDHTSVSGMCNHVPSKDMNDLYFVGIIDMLQKYNWRWAVQRCFLALICKDTQDVSAVPARKYSARLLHFIRFSMFNPNRRISQTSILSPFSLSLERPSGLEQPHLMLDPNTAMLDVGSSMMWLSANLQEPTVLISTGAAIFISTLYLMVASNKARVHPGPMLSCIIFSHALAIIFRSIMEIILENQMNLTMLDIAGYCSNDSVQDLTLVIILFWFMFFFMSATIFWYLMLALDLISSLSNPFLPFQANSLLVHLCAWPLTALWLILFRVFFCMASSSIYLRVYMDIPLYIVVMYISVALLVAWRKSRLLETQAHLTTRRMAKLILPYLLVFFFISIVSLIIFGAEIGQEKSTPETNLIDQLTQTLALLCVFGLFYMEKVSFWNYTLQDDLQRSTSITSIDIEETSYDVSNVLRKYMMKYMSMGIIESATNVQIQENITLEHYTRIETKTIVVHGRLDSSALMFCDCAPVVFHNIRTLFDINNKEYIESFSLNQILKEHGSEGKSGNIFYFTANKQFMVKSVPKEEYDALRAILPYYHDYLVKNPKSYLCRYFGCHSITLPVGTRKVYFIVMHNLFNEGTVHQRFDLKGNTDRRQAIRSDHLERYISQFHSRQHISKLLLDLDFLKLRQVIQLNEYDRMQIQSQLLQDINFLSSRGIMDYSLLIGVAYCDSQRNIHSTKGIMSTTKDKLYHIGLIDMLQLYTWRWTLQRWFLGICLCKNMSNLSAVTPRDYSKRLKHFVLTRLFDLPVHSRNPSLYDANTIPIRTSFELEEALISPYTAVFSQNATPRGILAGERLPAFFVACPNPMLS</sequence>
<evidence type="ECO:0000313" key="4">
    <source>
        <dbReference type="EMBL" id="OQS07138.1"/>
    </source>
</evidence>
<feature type="domain" description="PIPK" evidence="3">
    <location>
        <begin position="960"/>
        <end position="1306"/>
    </location>
</feature>
<dbReference type="EMBL" id="JNBS01000273">
    <property type="protein sequence ID" value="OQS07138.1"/>
    <property type="molecule type" value="Genomic_DNA"/>
</dbReference>
<feature type="transmembrane region" description="Helical" evidence="2">
    <location>
        <begin position="156"/>
        <end position="177"/>
    </location>
</feature>
<comment type="caution">
    <text evidence="4">The sequence shown here is derived from an EMBL/GenBank/DDBJ whole genome shotgun (WGS) entry which is preliminary data.</text>
</comment>
<feature type="transmembrane region" description="Helical" evidence="2">
    <location>
        <begin position="197"/>
        <end position="218"/>
    </location>
</feature>
<dbReference type="InterPro" id="IPR027483">
    <property type="entry name" value="PInositol-4-P-4/5-kinase_C_sf"/>
</dbReference>
<feature type="transmembrane region" description="Helical" evidence="2">
    <location>
        <begin position="770"/>
        <end position="793"/>
    </location>
</feature>
<dbReference type="InterPro" id="IPR023610">
    <property type="entry name" value="PInositol-4/5-P-5/4-kinase"/>
</dbReference>